<proteinExistence type="predicted"/>
<gene>
    <name evidence="1" type="ORF">IL45_14485</name>
    <name evidence="2" type="ORF">LY02_01798</name>
</gene>
<dbReference type="Proteomes" id="UP000028531">
    <property type="component" value="Unassembled WGS sequence"/>
</dbReference>
<dbReference type="EMBL" id="PVNA01000003">
    <property type="protein sequence ID" value="PRX13555.1"/>
    <property type="molecule type" value="Genomic_DNA"/>
</dbReference>
<dbReference type="InterPro" id="IPR023393">
    <property type="entry name" value="START-like_dom_sf"/>
</dbReference>
<keyword evidence="4" id="KW-1185">Reference proteome</keyword>
<accession>A0A084JWI6</accession>
<evidence type="ECO:0000313" key="3">
    <source>
        <dbReference type="Proteomes" id="UP000028531"/>
    </source>
</evidence>
<evidence type="ECO:0000313" key="4">
    <source>
        <dbReference type="Proteomes" id="UP000239997"/>
    </source>
</evidence>
<sequence length="172" mass="20371">MKLYQFSSQQKLPISIDEAWKFLTDANNLKLLTPPELEMKVQYGTERGMYPGQLIEYSVKPLPLYRTNWVTHITQVKEREYFVDEQMYGPYATWHHKHFISEIPGGTLMEDLIHYRLPLGFIGKIGAPFVKKQLDEIFRFRESALIKHFGEYKENAHIQNDLQETQKHEILN</sequence>
<protein>
    <submittedName>
        <fullName evidence="2">Ligand-binding SRPBCC domain-containing protein</fullName>
    </submittedName>
</protein>
<evidence type="ECO:0000313" key="2">
    <source>
        <dbReference type="EMBL" id="PRX13555.1"/>
    </source>
</evidence>
<comment type="caution">
    <text evidence="1">The sequence shown here is derived from an EMBL/GenBank/DDBJ whole genome shotgun (WGS) entry which is preliminary data.</text>
</comment>
<name>A0A084JWI6_NONUL</name>
<dbReference type="AlphaFoldDB" id="A0A084JWI6"/>
<reference evidence="1 3" key="1">
    <citation type="submission" date="2014-07" db="EMBL/GenBank/DDBJ databases">
        <title>Draft genome sequence of Nonlabens ulvanivorans, an ulvan degrading bacterium.</title>
        <authorList>
            <person name="Kopel M."/>
            <person name="Helbert W."/>
            <person name="Henrissat B."/>
            <person name="Doniger T."/>
            <person name="Banin E."/>
        </authorList>
    </citation>
    <scope>NUCLEOTIDE SEQUENCE [LARGE SCALE GENOMIC DNA]</scope>
    <source>
        <strain evidence="1 3">PLR</strain>
    </source>
</reference>
<organism evidence="1 3">
    <name type="scientific">Nonlabens ulvanivorans</name>
    <name type="common">Persicivirga ulvanivorans</name>
    <dbReference type="NCBI Taxonomy" id="906888"/>
    <lineage>
        <taxon>Bacteria</taxon>
        <taxon>Pseudomonadati</taxon>
        <taxon>Bacteroidota</taxon>
        <taxon>Flavobacteriia</taxon>
        <taxon>Flavobacteriales</taxon>
        <taxon>Flavobacteriaceae</taxon>
        <taxon>Nonlabens</taxon>
    </lineage>
</organism>
<dbReference type="OrthoDB" id="9793552at2"/>
<dbReference type="EMBL" id="JPJI01000032">
    <property type="protein sequence ID" value="KEZ93320.1"/>
    <property type="molecule type" value="Genomic_DNA"/>
</dbReference>
<evidence type="ECO:0000313" key="1">
    <source>
        <dbReference type="EMBL" id="KEZ93320.1"/>
    </source>
</evidence>
<dbReference type="Gene3D" id="3.30.530.20">
    <property type="match status" value="1"/>
</dbReference>
<dbReference type="CDD" id="cd07820">
    <property type="entry name" value="SRPBCC_3"/>
    <property type="match status" value="1"/>
</dbReference>
<reference evidence="2 4" key="2">
    <citation type="submission" date="2018-03" db="EMBL/GenBank/DDBJ databases">
        <title>Genomic Encyclopedia of Archaeal and Bacterial Type Strains, Phase II (KMG-II): from individual species to whole genera.</title>
        <authorList>
            <person name="Goeker M."/>
        </authorList>
    </citation>
    <scope>NUCLEOTIDE SEQUENCE [LARGE SCALE GENOMIC DNA]</scope>
    <source>
        <strain evidence="2 4">DSM 22727</strain>
    </source>
</reference>
<dbReference type="RefSeq" id="WP_036585096.1">
    <property type="nucleotide sequence ID" value="NZ_JPJI01000032.1"/>
</dbReference>
<dbReference type="Proteomes" id="UP000239997">
    <property type="component" value="Unassembled WGS sequence"/>
</dbReference>
<dbReference type="SUPFAM" id="SSF55961">
    <property type="entry name" value="Bet v1-like"/>
    <property type="match status" value="1"/>
</dbReference>